<feature type="domain" description="PH" evidence="9">
    <location>
        <begin position="254"/>
        <end position="356"/>
    </location>
</feature>
<dbReference type="InterPro" id="IPR038508">
    <property type="entry name" value="ArfGAP_dom_sf"/>
</dbReference>
<dbReference type="AlphaFoldDB" id="A0AA88Y724"/>
<dbReference type="SUPFAM" id="SSF57863">
    <property type="entry name" value="ArfGap/RecO-like zinc finger"/>
    <property type="match status" value="1"/>
</dbReference>
<dbReference type="GO" id="GO:0005737">
    <property type="term" value="C:cytoplasm"/>
    <property type="evidence" value="ECO:0007669"/>
    <property type="project" value="UniProtKB-SubCell"/>
</dbReference>
<dbReference type="InterPro" id="IPR011993">
    <property type="entry name" value="PH-like_dom_sf"/>
</dbReference>
<dbReference type="PANTHER" id="PTHR46021">
    <property type="entry name" value="ARF-GAP WITH DUAL PH DOMAIN-CONTAINING PROTEIN 1-LIKE PROTEIN"/>
    <property type="match status" value="1"/>
</dbReference>
<keyword evidence="5" id="KW-0677">Repeat</keyword>
<comment type="subcellular location">
    <subcellularLocation>
        <location evidence="1">Cytoplasm</location>
    </subcellularLocation>
</comment>
<organism evidence="11 12">
    <name type="scientific">Pinctada imbricata</name>
    <name type="common">Atlantic pearl-oyster</name>
    <name type="synonym">Pinctada martensii</name>
    <dbReference type="NCBI Taxonomy" id="66713"/>
    <lineage>
        <taxon>Eukaryota</taxon>
        <taxon>Metazoa</taxon>
        <taxon>Spiralia</taxon>
        <taxon>Lophotrochozoa</taxon>
        <taxon>Mollusca</taxon>
        <taxon>Bivalvia</taxon>
        <taxon>Autobranchia</taxon>
        <taxon>Pteriomorphia</taxon>
        <taxon>Pterioida</taxon>
        <taxon>Pterioidea</taxon>
        <taxon>Pteriidae</taxon>
        <taxon>Pinctada</taxon>
    </lineage>
</organism>
<dbReference type="Pfam" id="PF01412">
    <property type="entry name" value="ArfGap"/>
    <property type="match status" value="1"/>
</dbReference>
<evidence type="ECO:0000256" key="2">
    <source>
        <dbReference type="ARBA" id="ARBA00022468"/>
    </source>
</evidence>
<dbReference type="PANTHER" id="PTHR46021:SF2">
    <property type="entry name" value="ARF-GAP WITH DUAL PH DOMAIN-CONTAINING PROTEIN 1"/>
    <property type="match status" value="1"/>
</dbReference>
<dbReference type="InterPro" id="IPR052589">
    <property type="entry name" value="Arf-GAP_dual-PH_domain"/>
</dbReference>
<evidence type="ECO:0000259" key="9">
    <source>
        <dbReference type="PROSITE" id="PS50003"/>
    </source>
</evidence>
<evidence type="ECO:0000256" key="8">
    <source>
        <dbReference type="PROSITE-ProRule" id="PRU00288"/>
    </source>
</evidence>
<dbReference type="SMART" id="SM00105">
    <property type="entry name" value="ArfGap"/>
    <property type="match status" value="1"/>
</dbReference>
<keyword evidence="3" id="KW-0963">Cytoplasm</keyword>
<dbReference type="PROSITE" id="PS50115">
    <property type="entry name" value="ARFGAP"/>
    <property type="match status" value="1"/>
</dbReference>
<protein>
    <submittedName>
        <fullName evidence="11">Uncharacterized protein</fullName>
    </submittedName>
</protein>
<comment type="caution">
    <text evidence="11">The sequence shown here is derived from an EMBL/GenBank/DDBJ whole genome shotgun (WGS) entry which is preliminary data.</text>
</comment>
<evidence type="ECO:0000256" key="4">
    <source>
        <dbReference type="ARBA" id="ARBA00022723"/>
    </source>
</evidence>
<feature type="domain" description="PH" evidence="9">
    <location>
        <begin position="128"/>
        <end position="232"/>
    </location>
</feature>
<dbReference type="InterPro" id="IPR001849">
    <property type="entry name" value="PH_domain"/>
</dbReference>
<dbReference type="PROSITE" id="PS50003">
    <property type="entry name" value="PH_DOMAIN"/>
    <property type="match status" value="2"/>
</dbReference>
<reference evidence="11" key="1">
    <citation type="submission" date="2019-08" db="EMBL/GenBank/DDBJ databases">
        <title>The improved chromosome-level genome for the pearl oyster Pinctada fucata martensii using PacBio sequencing and Hi-C.</title>
        <authorList>
            <person name="Zheng Z."/>
        </authorList>
    </citation>
    <scope>NUCLEOTIDE SEQUENCE</scope>
    <source>
        <strain evidence="11">ZZ-2019</strain>
        <tissue evidence="11">Adductor muscle</tissue>
    </source>
</reference>
<evidence type="ECO:0000313" key="11">
    <source>
        <dbReference type="EMBL" id="KAK3090646.1"/>
    </source>
</evidence>
<keyword evidence="12" id="KW-1185">Reference proteome</keyword>
<proteinExistence type="predicted"/>
<feature type="domain" description="Arf-GAP" evidence="10">
    <location>
        <begin position="4"/>
        <end position="125"/>
    </location>
</feature>
<dbReference type="GO" id="GO:0005547">
    <property type="term" value="F:phosphatidylinositol-3,4,5-trisphosphate binding"/>
    <property type="evidence" value="ECO:0007669"/>
    <property type="project" value="TreeGrafter"/>
</dbReference>
<dbReference type="FunFam" id="1.10.220.150:FF:000011">
    <property type="entry name" value="Arf-GAP with dual PH domain-containing protein 1"/>
    <property type="match status" value="1"/>
</dbReference>
<sequence>MAEKQALLDLQRQDGNGMCADCGKEDPEWASCNIGVFLCTECAGVHRGFGTDVSRVKSIKLDNWDTDQVKNIADVGNNAARCIYEAHIPPYYRRPRQSDPDVLKAEWIKAKYSRKEFEGPDKQTSYNSTRKEGVLYKRGRDDKRFHKRKFVLCRETNRLSYYSREVSRRDEKPKEEMNLDDVNAVFVPDKVNHTNGMQITYFHKGSTRNLFVYSDDSKDIVDWYHAIRAAKLERRRIAFPDRDVIELAEELTRDFILEGWLSKMGPRNEPFKKRWFTLDKRKLMYLEEPLNAYPKGEIFLGHKEGGYSVTLGASETSKNCTDYVFTLNTPDRKFVMSAETREDMNQWICELQKIIELPLTPQDTKLGSMLVAKKSDSFRGYFSR</sequence>
<dbReference type="EMBL" id="VSWD01000010">
    <property type="protein sequence ID" value="KAK3090646.1"/>
    <property type="molecule type" value="Genomic_DNA"/>
</dbReference>
<dbReference type="Proteomes" id="UP001186944">
    <property type="component" value="Unassembled WGS sequence"/>
</dbReference>
<keyword evidence="6 8" id="KW-0863">Zinc-finger</keyword>
<accession>A0AA88Y724</accession>
<name>A0AA88Y724_PINIB</name>
<dbReference type="FunFam" id="2.30.29.30:FF:000099">
    <property type="entry name" value="Arf-GAP with dual PH domain-containing protein 1"/>
    <property type="match status" value="1"/>
</dbReference>
<evidence type="ECO:0000256" key="5">
    <source>
        <dbReference type="ARBA" id="ARBA00022737"/>
    </source>
</evidence>
<evidence type="ECO:0000256" key="7">
    <source>
        <dbReference type="ARBA" id="ARBA00022833"/>
    </source>
</evidence>
<dbReference type="SMART" id="SM00233">
    <property type="entry name" value="PH"/>
    <property type="match status" value="2"/>
</dbReference>
<dbReference type="GO" id="GO:0008270">
    <property type="term" value="F:zinc ion binding"/>
    <property type="evidence" value="ECO:0007669"/>
    <property type="project" value="UniProtKB-KW"/>
</dbReference>
<dbReference type="InterPro" id="IPR037849">
    <property type="entry name" value="PH1_ADAP"/>
</dbReference>
<dbReference type="Gene3D" id="1.10.220.150">
    <property type="entry name" value="Arf GTPase activating protein"/>
    <property type="match status" value="1"/>
</dbReference>
<dbReference type="SUPFAM" id="SSF50729">
    <property type="entry name" value="PH domain-like"/>
    <property type="match status" value="2"/>
</dbReference>
<dbReference type="InterPro" id="IPR001164">
    <property type="entry name" value="ArfGAP_dom"/>
</dbReference>
<dbReference type="Gene3D" id="2.30.29.30">
    <property type="entry name" value="Pleckstrin-homology domain (PH domain)/Phosphotyrosine-binding domain (PTB)"/>
    <property type="match status" value="2"/>
</dbReference>
<gene>
    <name evidence="11" type="ORF">FSP39_013373</name>
</gene>
<dbReference type="GO" id="GO:1902936">
    <property type="term" value="F:phosphatidylinositol bisphosphate binding"/>
    <property type="evidence" value="ECO:0007669"/>
    <property type="project" value="InterPro"/>
</dbReference>
<dbReference type="InterPro" id="IPR037278">
    <property type="entry name" value="ARFGAP/RecO"/>
</dbReference>
<evidence type="ECO:0000256" key="6">
    <source>
        <dbReference type="ARBA" id="ARBA00022771"/>
    </source>
</evidence>
<dbReference type="Pfam" id="PF00169">
    <property type="entry name" value="PH"/>
    <property type="match status" value="2"/>
</dbReference>
<keyword evidence="7" id="KW-0862">Zinc</keyword>
<dbReference type="GO" id="GO:0005886">
    <property type="term" value="C:plasma membrane"/>
    <property type="evidence" value="ECO:0007669"/>
    <property type="project" value="TreeGrafter"/>
</dbReference>
<evidence type="ECO:0000259" key="10">
    <source>
        <dbReference type="PROSITE" id="PS50115"/>
    </source>
</evidence>
<keyword evidence="4" id="KW-0479">Metal-binding</keyword>
<evidence type="ECO:0000256" key="1">
    <source>
        <dbReference type="ARBA" id="ARBA00004496"/>
    </source>
</evidence>
<dbReference type="PRINTS" id="PR00405">
    <property type="entry name" value="REVINTRACTNG"/>
</dbReference>
<evidence type="ECO:0000256" key="3">
    <source>
        <dbReference type="ARBA" id="ARBA00022490"/>
    </source>
</evidence>
<evidence type="ECO:0000313" key="12">
    <source>
        <dbReference type="Proteomes" id="UP001186944"/>
    </source>
</evidence>
<dbReference type="CDD" id="cd13252">
    <property type="entry name" value="PH1_ADAP"/>
    <property type="match status" value="1"/>
</dbReference>
<keyword evidence="2" id="KW-0343">GTPase activation</keyword>
<dbReference type="FunFam" id="2.30.29.30:FF:000080">
    <property type="entry name" value="Arf-GAP with dual PH domain-containing protein 1"/>
    <property type="match status" value="1"/>
</dbReference>
<dbReference type="GO" id="GO:0005096">
    <property type="term" value="F:GTPase activator activity"/>
    <property type="evidence" value="ECO:0007669"/>
    <property type="project" value="UniProtKB-KW"/>
</dbReference>